<dbReference type="PRINTS" id="PR00723">
    <property type="entry name" value="SUBTILISIN"/>
</dbReference>
<name>A0ABS5TNZ6_9ACTN</name>
<keyword evidence="8" id="KW-0732">Signal</keyword>
<feature type="compositionally biased region" description="Low complexity" evidence="7">
    <location>
        <begin position="109"/>
        <end position="120"/>
    </location>
</feature>
<dbReference type="SUPFAM" id="SSF52743">
    <property type="entry name" value="Subtilisin-like"/>
    <property type="match status" value="1"/>
</dbReference>
<feature type="region of interest" description="Disordered" evidence="7">
    <location>
        <begin position="109"/>
        <end position="144"/>
    </location>
</feature>
<keyword evidence="3 5" id="KW-0378">Hydrolase</keyword>
<dbReference type="InterPro" id="IPR050131">
    <property type="entry name" value="Peptidase_S8_subtilisin-like"/>
</dbReference>
<keyword evidence="11" id="KW-1185">Reference proteome</keyword>
<comment type="similarity">
    <text evidence="1 5 6">Belongs to the peptidase S8 family.</text>
</comment>
<dbReference type="RefSeq" id="WP_214158460.1">
    <property type="nucleotide sequence ID" value="NZ_JAHBAY010000011.1"/>
</dbReference>
<evidence type="ECO:0000256" key="4">
    <source>
        <dbReference type="ARBA" id="ARBA00022825"/>
    </source>
</evidence>
<dbReference type="Proteomes" id="UP001197247">
    <property type="component" value="Unassembled WGS sequence"/>
</dbReference>
<dbReference type="InterPro" id="IPR036852">
    <property type="entry name" value="Peptidase_S8/S53_dom_sf"/>
</dbReference>
<evidence type="ECO:0000313" key="11">
    <source>
        <dbReference type="Proteomes" id="UP001197247"/>
    </source>
</evidence>
<evidence type="ECO:0000256" key="3">
    <source>
        <dbReference type="ARBA" id="ARBA00022801"/>
    </source>
</evidence>
<organism evidence="10 11">
    <name type="scientific">Kineosporia corallincola</name>
    <dbReference type="NCBI Taxonomy" id="2835133"/>
    <lineage>
        <taxon>Bacteria</taxon>
        <taxon>Bacillati</taxon>
        <taxon>Actinomycetota</taxon>
        <taxon>Actinomycetes</taxon>
        <taxon>Kineosporiales</taxon>
        <taxon>Kineosporiaceae</taxon>
        <taxon>Kineosporia</taxon>
    </lineage>
</organism>
<feature type="chain" id="PRO_5046700377" evidence="8">
    <location>
        <begin position="29"/>
        <end position="563"/>
    </location>
</feature>
<evidence type="ECO:0000313" key="10">
    <source>
        <dbReference type="EMBL" id="MBT0772094.1"/>
    </source>
</evidence>
<dbReference type="PANTHER" id="PTHR43806:SF11">
    <property type="entry name" value="CEREVISIN-RELATED"/>
    <property type="match status" value="1"/>
</dbReference>
<evidence type="ECO:0000256" key="7">
    <source>
        <dbReference type="SAM" id="MobiDB-lite"/>
    </source>
</evidence>
<dbReference type="Gene3D" id="3.40.50.200">
    <property type="entry name" value="Peptidase S8/S53 domain"/>
    <property type="match status" value="1"/>
</dbReference>
<proteinExistence type="inferred from homology"/>
<dbReference type="EMBL" id="JAHBAY010000011">
    <property type="protein sequence ID" value="MBT0772094.1"/>
    <property type="molecule type" value="Genomic_DNA"/>
</dbReference>
<dbReference type="InterPro" id="IPR023827">
    <property type="entry name" value="Peptidase_S8_Asp-AS"/>
</dbReference>
<dbReference type="InterPro" id="IPR023828">
    <property type="entry name" value="Peptidase_S8_Ser-AS"/>
</dbReference>
<dbReference type="InterPro" id="IPR022398">
    <property type="entry name" value="Peptidase_S8_His-AS"/>
</dbReference>
<dbReference type="PANTHER" id="PTHR43806">
    <property type="entry name" value="PEPTIDASE S8"/>
    <property type="match status" value="1"/>
</dbReference>
<evidence type="ECO:0000256" key="1">
    <source>
        <dbReference type="ARBA" id="ARBA00011073"/>
    </source>
</evidence>
<dbReference type="PROSITE" id="PS00138">
    <property type="entry name" value="SUBTILASE_SER"/>
    <property type="match status" value="1"/>
</dbReference>
<reference evidence="10 11" key="1">
    <citation type="submission" date="2021-05" db="EMBL/GenBank/DDBJ databases">
        <title>Kineosporia and Streptomyces sp. nov. two new marine actinobacteria isolated from Coral.</title>
        <authorList>
            <person name="Buangrab K."/>
            <person name="Sutthacheep M."/>
            <person name="Yeemin T."/>
            <person name="Harunari E."/>
            <person name="Igarashi Y."/>
            <person name="Kanchanasin P."/>
            <person name="Tanasupawat S."/>
            <person name="Phongsopitanun W."/>
        </authorList>
    </citation>
    <scope>NUCLEOTIDE SEQUENCE [LARGE SCALE GENOMIC DNA]</scope>
    <source>
        <strain evidence="10 11">J2-2</strain>
    </source>
</reference>
<feature type="active site" description="Charge relay system" evidence="5">
    <location>
        <position position="470"/>
    </location>
</feature>
<dbReference type="PROSITE" id="PS00137">
    <property type="entry name" value="SUBTILASE_HIS"/>
    <property type="match status" value="1"/>
</dbReference>
<dbReference type="PROSITE" id="PS00136">
    <property type="entry name" value="SUBTILASE_ASP"/>
    <property type="match status" value="1"/>
</dbReference>
<evidence type="ECO:0000256" key="2">
    <source>
        <dbReference type="ARBA" id="ARBA00022670"/>
    </source>
</evidence>
<evidence type="ECO:0000259" key="9">
    <source>
        <dbReference type="Pfam" id="PF00082"/>
    </source>
</evidence>
<evidence type="ECO:0000256" key="5">
    <source>
        <dbReference type="PROSITE-ProRule" id="PRU01240"/>
    </source>
</evidence>
<feature type="compositionally biased region" description="Low complexity" evidence="7">
    <location>
        <begin position="127"/>
        <end position="141"/>
    </location>
</feature>
<protein>
    <submittedName>
        <fullName evidence="10">S8 family serine peptidase</fullName>
    </submittedName>
</protein>
<evidence type="ECO:0000256" key="8">
    <source>
        <dbReference type="SAM" id="SignalP"/>
    </source>
</evidence>
<feature type="signal peptide" evidence="8">
    <location>
        <begin position="1"/>
        <end position="28"/>
    </location>
</feature>
<keyword evidence="4 5" id="KW-0720">Serine protease</keyword>
<feature type="domain" description="Peptidase S8/S53" evidence="9">
    <location>
        <begin position="169"/>
        <end position="519"/>
    </location>
</feature>
<dbReference type="InterPro" id="IPR015500">
    <property type="entry name" value="Peptidase_S8_subtilisin-rel"/>
</dbReference>
<keyword evidence="2 5" id="KW-0645">Protease</keyword>
<feature type="active site" description="Charge relay system" evidence="5">
    <location>
        <position position="177"/>
    </location>
</feature>
<evidence type="ECO:0000256" key="6">
    <source>
        <dbReference type="RuleBase" id="RU003355"/>
    </source>
</evidence>
<feature type="active site" description="Charge relay system" evidence="5">
    <location>
        <position position="226"/>
    </location>
</feature>
<accession>A0ABS5TNZ6</accession>
<dbReference type="InterPro" id="IPR000209">
    <property type="entry name" value="Peptidase_S8/S53_dom"/>
</dbReference>
<comment type="caution">
    <text evidence="10">The sequence shown here is derived from an EMBL/GenBank/DDBJ whole genome shotgun (WGS) entry which is preliminary data.</text>
</comment>
<sequence length="563" mass="58470">MRKLGVCLVTAMTAVTGVALVASTPASAAPVATAESATTSTATEYIVLQDANTGVSAARTAVEKAGGTVVSENTALGYVVARSNKAAFQTTVNADTSVVGAAANRVIGQAPQEQQASQSQVEKLREATASAAKTSKGSKSAEPLAGLQWDMQQIDATAKGSYAKQTGSKKVLVGIIDTGVDGSHPDIAPNFSSKLSRNFVTDMPDIDGECEYADCKDPADEDGDGHGTHVASTIGSPINGIGIAGVAPNVTLVNIRAGQDSGYFFLEPTLDALTYAGDIGVDVVNMSYYVDPWLFNCVSNPADSAAEQREQQIIRTATQRALNYARNKGVLPVSAEGNESTDLNNPTVDDTSPDYPADAAKTRQIDNSCINVPAESKGVLTVSSTGPSKRKAYYSNYGTQETDVAAPGGDAYDSADNRLNYASMILAAYPEALAKLNGDIDEAGEPTTTAVLKSCKGKVCGYYQYLQGTSMASPHATGVAALVVSEYGKKDKSGLGLDPAKTEAKVLKSATETACPNPRTYHYTIIRSSGTTELDATCEGPKSDNGFYGHGIIDAKAAVTGKL</sequence>
<gene>
    <name evidence="10" type="ORF">KIH74_24335</name>
</gene>
<dbReference type="PROSITE" id="PS51892">
    <property type="entry name" value="SUBTILASE"/>
    <property type="match status" value="1"/>
</dbReference>
<dbReference type="Pfam" id="PF00082">
    <property type="entry name" value="Peptidase_S8"/>
    <property type="match status" value="1"/>
</dbReference>